<evidence type="ECO:0000256" key="11">
    <source>
        <dbReference type="ARBA" id="ARBA00023049"/>
    </source>
</evidence>
<organism evidence="14 15">
    <name type="scientific">Cecembia lonarensis (strain CCUG 58316 / KCTC 22772 / LW9)</name>
    <dbReference type="NCBI Taxonomy" id="1225176"/>
    <lineage>
        <taxon>Bacteria</taxon>
        <taxon>Pseudomonadati</taxon>
        <taxon>Bacteroidota</taxon>
        <taxon>Cytophagia</taxon>
        <taxon>Cytophagales</taxon>
        <taxon>Cyclobacteriaceae</taxon>
        <taxon>Cecembia</taxon>
    </lineage>
</organism>
<dbReference type="GO" id="GO:0008270">
    <property type="term" value="F:zinc ion binding"/>
    <property type="evidence" value="ECO:0007669"/>
    <property type="project" value="InterPro"/>
</dbReference>
<gene>
    <name evidence="14" type="primary">pepN_1</name>
    <name evidence="14" type="ORF">B879_00347</name>
</gene>
<feature type="domain" description="Aminopeptidase N-like N-terminal" evidence="13">
    <location>
        <begin position="76"/>
        <end position="265"/>
    </location>
</feature>
<dbReference type="Proteomes" id="UP000004478">
    <property type="component" value="Unassembled WGS sequence"/>
</dbReference>
<dbReference type="Gene3D" id="1.25.10.10">
    <property type="entry name" value="Leucine-rich Repeat Variant"/>
    <property type="match status" value="1"/>
</dbReference>
<dbReference type="InterPro" id="IPR042097">
    <property type="entry name" value="Aminopeptidase_N-like_N_sf"/>
</dbReference>
<keyword evidence="11" id="KW-0482">Metalloprotease</keyword>
<dbReference type="InterPro" id="IPR016024">
    <property type="entry name" value="ARM-type_fold"/>
</dbReference>
<dbReference type="EC" id="3.4.11.2" evidence="4"/>
<dbReference type="PRINTS" id="PR00756">
    <property type="entry name" value="ALADIPTASE"/>
</dbReference>
<evidence type="ECO:0000256" key="9">
    <source>
        <dbReference type="ARBA" id="ARBA00022801"/>
    </source>
</evidence>
<dbReference type="InterPro" id="IPR001930">
    <property type="entry name" value="Peptidase_M1"/>
</dbReference>
<evidence type="ECO:0000259" key="13">
    <source>
        <dbReference type="Pfam" id="PF17900"/>
    </source>
</evidence>
<dbReference type="GO" id="GO:0005615">
    <property type="term" value="C:extracellular space"/>
    <property type="evidence" value="ECO:0007669"/>
    <property type="project" value="TreeGrafter"/>
</dbReference>
<dbReference type="AlphaFoldDB" id="K1L8P0"/>
<keyword evidence="10" id="KW-0862">Zinc</keyword>
<dbReference type="GO" id="GO:0042277">
    <property type="term" value="F:peptide binding"/>
    <property type="evidence" value="ECO:0007669"/>
    <property type="project" value="TreeGrafter"/>
</dbReference>
<dbReference type="OrthoDB" id="100605at2"/>
<keyword evidence="15" id="KW-1185">Reference proteome</keyword>
<dbReference type="RefSeq" id="WP_009183396.1">
    <property type="nucleotide sequence ID" value="NZ_AMGM01000003.1"/>
</dbReference>
<keyword evidence="8" id="KW-0479">Metal-binding</keyword>
<dbReference type="InterPro" id="IPR027268">
    <property type="entry name" value="Peptidase_M4/M1_CTD_sf"/>
</dbReference>
<reference evidence="14 15" key="1">
    <citation type="journal article" date="2012" name="J. Bacteriol.">
        <title>Draft Genome Sequence of Cecembia lonarensis Strain LW9T, Isolated from Lonar Lake, a Haloalkaline Lake in India.</title>
        <authorList>
            <person name="Shivaji S."/>
            <person name="Ara S."/>
            <person name="Singh A."/>
            <person name="Pinnaka A.K."/>
        </authorList>
    </citation>
    <scope>NUCLEOTIDE SEQUENCE [LARGE SCALE GENOMIC DNA]</scope>
    <source>
        <strain evidence="14 15">LW9</strain>
    </source>
</reference>
<dbReference type="SUPFAM" id="SSF48371">
    <property type="entry name" value="ARM repeat"/>
    <property type="match status" value="1"/>
</dbReference>
<evidence type="ECO:0000256" key="7">
    <source>
        <dbReference type="ARBA" id="ARBA00022670"/>
    </source>
</evidence>
<dbReference type="GO" id="GO:0005737">
    <property type="term" value="C:cytoplasm"/>
    <property type="evidence" value="ECO:0007669"/>
    <property type="project" value="TreeGrafter"/>
</dbReference>
<dbReference type="SUPFAM" id="SSF63737">
    <property type="entry name" value="Leukotriene A4 hydrolase N-terminal domain"/>
    <property type="match status" value="1"/>
</dbReference>
<evidence type="ECO:0000313" key="14">
    <source>
        <dbReference type="EMBL" id="EKB51056.1"/>
    </source>
</evidence>
<dbReference type="InterPro" id="IPR011989">
    <property type="entry name" value="ARM-like"/>
</dbReference>
<dbReference type="GO" id="GO:0016020">
    <property type="term" value="C:membrane"/>
    <property type="evidence" value="ECO:0007669"/>
    <property type="project" value="TreeGrafter"/>
</dbReference>
<evidence type="ECO:0000313" key="15">
    <source>
        <dbReference type="Proteomes" id="UP000004478"/>
    </source>
</evidence>
<proteinExistence type="inferred from homology"/>
<dbReference type="GO" id="GO:0016285">
    <property type="term" value="F:alanyl aminopeptidase activity"/>
    <property type="evidence" value="ECO:0007669"/>
    <property type="project" value="UniProtKB-EC"/>
</dbReference>
<comment type="cofactor">
    <cofactor evidence="2">
        <name>Zn(2+)</name>
        <dbReference type="ChEBI" id="CHEBI:29105"/>
    </cofactor>
</comment>
<evidence type="ECO:0000256" key="8">
    <source>
        <dbReference type="ARBA" id="ARBA00022723"/>
    </source>
</evidence>
<evidence type="ECO:0000256" key="10">
    <source>
        <dbReference type="ARBA" id="ARBA00022833"/>
    </source>
</evidence>
<dbReference type="PANTHER" id="PTHR11533">
    <property type="entry name" value="PROTEASE M1 ZINC METALLOPROTEASE"/>
    <property type="match status" value="1"/>
</dbReference>
<feature type="domain" description="Peptidase M1 membrane alanine aminopeptidase" evidence="12">
    <location>
        <begin position="303"/>
        <end position="508"/>
    </location>
</feature>
<evidence type="ECO:0000256" key="3">
    <source>
        <dbReference type="ARBA" id="ARBA00010136"/>
    </source>
</evidence>
<name>K1L8P0_CECL9</name>
<evidence type="ECO:0000256" key="5">
    <source>
        <dbReference type="ARBA" id="ARBA00015611"/>
    </source>
</evidence>
<accession>K1L8P0</accession>
<evidence type="ECO:0000256" key="1">
    <source>
        <dbReference type="ARBA" id="ARBA00000098"/>
    </source>
</evidence>
<keyword evidence="6 14" id="KW-0031">Aminopeptidase</keyword>
<dbReference type="Pfam" id="PF01433">
    <property type="entry name" value="Peptidase_M1"/>
    <property type="match status" value="1"/>
</dbReference>
<evidence type="ECO:0000256" key="4">
    <source>
        <dbReference type="ARBA" id="ARBA00012564"/>
    </source>
</evidence>
<dbReference type="SUPFAM" id="SSF55486">
    <property type="entry name" value="Metalloproteases ('zincins'), catalytic domain"/>
    <property type="match status" value="1"/>
</dbReference>
<dbReference type="Pfam" id="PF17900">
    <property type="entry name" value="Peptidase_M1_N"/>
    <property type="match status" value="1"/>
</dbReference>
<dbReference type="PATRIC" id="fig|1225176.3.peg.365"/>
<dbReference type="InterPro" id="IPR045357">
    <property type="entry name" value="Aminopeptidase_N-like_N"/>
</dbReference>
<dbReference type="Gene3D" id="1.10.390.10">
    <property type="entry name" value="Neutral Protease Domain 2"/>
    <property type="match status" value="1"/>
</dbReference>
<evidence type="ECO:0000256" key="2">
    <source>
        <dbReference type="ARBA" id="ARBA00001947"/>
    </source>
</evidence>
<protein>
    <recommendedName>
        <fullName evidence="5">Aminopeptidase N</fullName>
        <ecNumber evidence="4">3.4.11.2</ecNumber>
    </recommendedName>
</protein>
<comment type="caution">
    <text evidence="14">The sequence shown here is derived from an EMBL/GenBank/DDBJ whole genome shotgun (WGS) entry which is preliminary data.</text>
</comment>
<dbReference type="InterPro" id="IPR014782">
    <property type="entry name" value="Peptidase_M1_dom"/>
</dbReference>
<evidence type="ECO:0000259" key="12">
    <source>
        <dbReference type="Pfam" id="PF01433"/>
    </source>
</evidence>
<sequence>MKDCKSYLILVLTAFVFWSCQTSKTMLVDQEEVEEPFFELDTAVASGPERTELIRLLEDKIEGYQASRQRDFDLLHTALDLSFDYENEWVLGTAELTLKPYFFPQNELVLDAKDFEVHHYALLTDDGEQALNFRYNGRKLTSYLPKSFTREDTLKVRIKYTAMPNEKAGGGSRAITDTKGLYFINARGEEPNKPTQIWTQGETEHNSKWFPTIDTPNERGTQEIRLTVDADYRTLSNGLLQSSKDNGDGTRTDHWLMDLPHAPYLAAVVIGDFVEIQDEWEGMQVNYYVEKEFEEGAKKVFAHTSEMIGFFSELLGVRYPWQRYDQVVVRDFVSGAMENTTISIFMEELNLTAREAIDSEWDGIIAHELFHQWFGNYVTNESWANLTLNEAFGNYAEYLWYEYKKGRDDADMHQVAEMEQYFDESREKQVDLVRFYHEDGEDMFDSHSYAKGGRILHMLRRHLGEDAFFASLKHYLEKHAFSAVEVHDLRLAFEEVTGMDMNWYFNQWFLASGHPILAYEVDYSQPENLLLTVAQQQDFTNTPLYRIPFKVSWYHQGQRYEKELVLDKAWQQFAIQNEVPVNTLLVDEAKEILAEKRSYRGKEHFIHQYRSSQLGVARYEALDSLATYYAEDMDVAALIGKGLDDEFWAIRELVIMKISQHPEWLMAIERLEDRLYEMADNDPRHTVRLGAIELLSLIDGEKYAPAFMRWMNHPSYYVAGAALSAYLEEESNSNRDEIAARYESEKNIRMVVALADYYLSEEISGKGEWFHEKLDVLTGQALYYYLGYYGDYFAKLPQEGAPKAIEQLQTLAGAHRANYIRIAAFIGLFAFIDDSSVLEKAKEIWNQETDEMAKRYMEFFISSYTEEN</sequence>
<evidence type="ECO:0000256" key="6">
    <source>
        <dbReference type="ARBA" id="ARBA00022438"/>
    </source>
</evidence>
<keyword evidence="7" id="KW-0645">Protease</keyword>
<dbReference type="PANTHER" id="PTHR11533:SF174">
    <property type="entry name" value="PUROMYCIN-SENSITIVE AMINOPEPTIDASE-RELATED"/>
    <property type="match status" value="1"/>
</dbReference>
<keyword evidence="9 14" id="KW-0378">Hydrolase</keyword>
<dbReference type="CDD" id="cd09603">
    <property type="entry name" value="M1_APN_like"/>
    <property type="match status" value="1"/>
</dbReference>
<dbReference type="Gene3D" id="2.60.40.1730">
    <property type="entry name" value="tricorn interacting facor f3 domain"/>
    <property type="match status" value="1"/>
</dbReference>
<dbReference type="GO" id="GO:0070006">
    <property type="term" value="F:metalloaminopeptidase activity"/>
    <property type="evidence" value="ECO:0007669"/>
    <property type="project" value="TreeGrafter"/>
</dbReference>
<comment type="similarity">
    <text evidence="3">Belongs to the peptidase M1 family.</text>
</comment>
<dbReference type="GO" id="GO:0006508">
    <property type="term" value="P:proteolysis"/>
    <property type="evidence" value="ECO:0007669"/>
    <property type="project" value="UniProtKB-KW"/>
</dbReference>
<dbReference type="EMBL" id="AMGM01000003">
    <property type="protein sequence ID" value="EKB51056.1"/>
    <property type="molecule type" value="Genomic_DNA"/>
</dbReference>
<dbReference type="GO" id="GO:0043171">
    <property type="term" value="P:peptide catabolic process"/>
    <property type="evidence" value="ECO:0007669"/>
    <property type="project" value="TreeGrafter"/>
</dbReference>
<comment type="catalytic activity">
    <reaction evidence="1">
        <text>Release of an N-terminal amino acid, Xaa-|-Yaa- from a peptide, amide or arylamide. Xaa is preferably Ala, but may be most amino acids including Pro (slow action). When a terminal hydrophobic residue is followed by a prolyl residue, the two may be released as an intact Xaa-Pro dipeptide.</text>
        <dbReference type="EC" id="3.4.11.2"/>
    </reaction>
</comment>
<dbReference type="InterPro" id="IPR050344">
    <property type="entry name" value="Peptidase_M1_aminopeptidases"/>
</dbReference>